<name>A0A7X5UCL0_9GAMM</name>
<dbReference type="InterPro" id="IPR029057">
    <property type="entry name" value="PRTase-like"/>
</dbReference>
<accession>A0A7X5UCL0</accession>
<dbReference type="PANTHER" id="PTHR47505">
    <property type="entry name" value="DNA UTILIZATION PROTEIN YHGH"/>
    <property type="match status" value="1"/>
</dbReference>
<dbReference type="Proteomes" id="UP000490980">
    <property type="component" value="Unassembled WGS sequence"/>
</dbReference>
<dbReference type="Pfam" id="PF00156">
    <property type="entry name" value="Pribosyltran"/>
    <property type="match status" value="1"/>
</dbReference>
<evidence type="ECO:0000256" key="1">
    <source>
        <dbReference type="ARBA" id="ARBA00008007"/>
    </source>
</evidence>
<evidence type="ECO:0000313" key="5">
    <source>
        <dbReference type="Proteomes" id="UP000490980"/>
    </source>
</evidence>
<dbReference type="Pfam" id="PF18912">
    <property type="entry name" value="DZR_2"/>
    <property type="match status" value="1"/>
</dbReference>
<evidence type="ECO:0000313" key="4">
    <source>
        <dbReference type="EMBL" id="NII08010.1"/>
    </source>
</evidence>
<dbReference type="InterPro" id="IPR044005">
    <property type="entry name" value="DZR_2"/>
</dbReference>
<dbReference type="EMBL" id="JAARLZ010000009">
    <property type="protein sequence ID" value="NII08010.1"/>
    <property type="molecule type" value="Genomic_DNA"/>
</dbReference>
<dbReference type="SUPFAM" id="SSF53271">
    <property type="entry name" value="PRTase-like"/>
    <property type="match status" value="1"/>
</dbReference>
<dbReference type="Gene3D" id="3.40.50.2020">
    <property type="match status" value="1"/>
</dbReference>
<proteinExistence type="inferred from homology"/>
<dbReference type="AlphaFoldDB" id="A0A7X5UCL0"/>
<feature type="domain" description="Double zinc ribbon" evidence="3">
    <location>
        <begin position="15"/>
        <end position="68"/>
    </location>
</feature>
<protein>
    <submittedName>
        <fullName evidence="4">ComF family protein</fullName>
    </submittedName>
</protein>
<dbReference type="PANTHER" id="PTHR47505:SF1">
    <property type="entry name" value="DNA UTILIZATION PROTEIN YHGH"/>
    <property type="match status" value="1"/>
</dbReference>
<comment type="similarity">
    <text evidence="1">Belongs to the ComF/GntX family.</text>
</comment>
<comment type="caution">
    <text evidence="4">The sequence shown here is derived from an EMBL/GenBank/DDBJ whole genome shotgun (WGS) entry which is preliminary data.</text>
</comment>
<sequence length="236" mass="25582">MDASILKRIMAAAGRFVLPPRCMVCGDEGHQGIELCKGCLASLPHNDVHCGRCALPMVRAVALCGGCQQHSRPWDDIWVPLRYAIPVDRLESRFKFGGSLAAGRTLSQCWLRCGDPPAMPQAIVPVPLHVSRLRSRGFNQALELVRPLARRHGIPMLTDVLRRQRATDAQSDLDATARARNVHGAFVPGNRLTVEHVAVVDDVMTTGATLSACVEALRASGAKRVDVWALARTGLG</sequence>
<dbReference type="CDD" id="cd06223">
    <property type="entry name" value="PRTases_typeI"/>
    <property type="match status" value="1"/>
</dbReference>
<dbReference type="InterPro" id="IPR051910">
    <property type="entry name" value="ComF/GntX_DNA_util-trans"/>
</dbReference>
<evidence type="ECO:0000259" key="3">
    <source>
        <dbReference type="Pfam" id="PF18912"/>
    </source>
</evidence>
<organism evidence="4 5">
    <name type="scientific">Luteibacter anthropi</name>
    <dbReference type="NCBI Taxonomy" id="564369"/>
    <lineage>
        <taxon>Bacteria</taxon>
        <taxon>Pseudomonadati</taxon>
        <taxon>Pseudomonadota</taxon>
        <taxon>Gammaproteobacteria</taxon>
        <taxon>Lysobacterales</taxon>
        <taxon>Rhodanobacteraceae</taxon>
        <taxon>Luteibacter</taxon>
    </lineage>
</organism>
<reference evidence="4 5" key="1">
    <citation type="submission" date="2020-03" db="EMBL/GenBank/DDBJ databases">
        <authorList>
            <person name="Lai Q."/>
        </authorList>
    </citation>
    <scope>NUCLEOTIDE SEQUENCE [LARGE SCALE GENOMIC DNA]</scope>
    <source>
        <strain evidence="4 5">CCUG 25036</strain>
    </source>
</reference>
<dbReference type="RefSeq" id="WP_166950344.1">
    <property type="nucleotide sequence ID" value="NZ_JAARLZ010000009.1"/>
</dbReference>
<evidence type="ECO:0000259" key="2">
    <source>
        <dbReference type="Pfam" id="PF00156"/>
    </source>
</evidence>
<dbReference type="InterPro" id="IPR000836">
    <property type="entry name" value="PRTase_dom"/>
</dbReference>
<feature type="domain" description="Phosphoribosyltransferase" evidence="2">
    <location>
        <begin position="142"/>
        <end position="231"/>
    </location>
</feature>
<keyword evidence="5" id="KW-1185">Reference proteome</keyword>
<gene>
    <name evidence="4" type="ORF">HBF25_16625</name>
</gene>